<protein>
    <recommendedName>
        <fullName evidence="4">Secreted protein</fullName>
    </recommendedName>
</protein>
<feature type="compositionally biased region" description="Low complexity" evidence="1">
    <location>
        <begin position="295"/>
        <end position="305"/>
    </location>
</feature>
<evidence type="ECO:0000256" key="1">
    <source>
        <dbReference type="SAM" id="MobiDB-lite"/>
    </source>
</evidence>
<feature type="region of interest" description="Disordered" evidence="1">
    <location>
        <begin position="360"/>
        <end position="382"/>
    </location>
</feature>
<proteinExistence type="predicted"/>
<evidence type="ECO:0008006" key="4">
    <source>
        <dbReference type="Google" id="ProtNLM"/>
    </source>
</evidence>
<dbReference type="RefSeq" id="WP_242772120.1">
    <property type="nucleotide sequence ID" value="NZ_JALDAY010000011.1"/>
</dbReference>
<gene>
    <name evidence="2" type="ORF">MQP27_33815</name>
</gene>
<feature type="region of interest" description="Disordered" evidence="1">
    <location>
        <begin position="83"/>
        <end position="164"/>
    </location>
</feature>
<feature type="region of interest" description="Disordered" evidence="1">
    <location>
        <begin position="293"/>
        <end position="343"/>
    </location>
</feature>
<dbReference type="Proteomes" id="UP001165269">
    <property type="component" value="Unassembled WGS sequence"/>
</dbReference>
<dbReference type="EMBL" id="JALDAY010000011">
    <property type="protein sequence ID" value="MCI3276066.1"/>
    <property type="molecule type" value="Genomic_DNA"/>
</dbReference>
<feature type="compositionally biased region" description="Pro residues" evidence="1">
    <location>
        <begin position="113"/>
        <end position="130"/>
    </location>
</feature>
<feature type="compositionally biased region" description="Basic and acidic residues" evidence="1">
    <location>
        <begin position="369"/>
        <end position="382"/>
    </location>
</feature>
<name>A0ABS9YFQ7_9ACTN</name>
<evidence type="ECO:0000313" key="3">
    <source>
        <dbReference type="Proteomes" id="UP001165269"/>
    </source>
</evidence>
<sequence length="382" mass="37225">MTWPAALPAALRVMRTAAGRRALQVVLVVGGLFALGFLCGEQAHAAEGAPVASSAEVVPVGPVVPAAVGDGVRSLADGVIGSLTGGEAGNSGIAGDPDKTGMDAPAQSKPTAPVVPPASAPAPAPAAPKPHAPKPHAPKPPAPRPAAPNHRTPNLRAPKPSADPITEALTGALSEPGADDAVLRPVTDQVVQVVQAVGDGVLRPVGGLVETVTDELGKATAQIPVLPTLPALPSLPTVPGLPSLPAQPGQTLPAPVTVPGGAAGDQTQGGHDGGRDAAAVVSGAAYGPGLGGDAGAAHGPAHEGGQSATGAGYAPVHQAPGGDPTGALDNHSAMDNGTPRHGDAHAVALSRRVPLRLLPGGAARTDAAGLRDRHRDIPVSPA</sequence>
<reference evidence="2" key="1">
    <citation type="submission" date="2022-03" db="EMBL/GenBank/DDBJ databases">
        <title>Streptomyces 7R015 and 7R016 isolated from Barleria lupulina in Thailand.</title>
        <authorList>
            <person name="Kanchanasin P."/>
            <person name="Phongsopitanun W."/>
            <person name="Tanasupawat S."/>
        </authorList>
    </citation>
    <scope>NUCLEOTIDE SEQUENCE</scope>
    <source>
        <strain evidence="2">7R015</strain>
    </source>
</reference>
<evidence type="ECO:0000313" key="2">
    <source>
        <dbReference type="EMBL" id="MCI3276066.1"/>
    </source>
</evidence>
<accession>A0ABS9YFQ7</accession>
<keyword evidence="3" id="KW-1185">Reference proteome</keyword>
<comment type="caution">
    <text evidence="2">The sequence shown here is derived from an EMBL/GenBank/DDBJ whole genome shotgun (WGS) entry which is preliminary data.</text>
</comment>
<organism evidence="2 3">
    <name type="scientific">Streptomyces cylindrosporus</name>
    <dbReference type="NCBI Taxonomy" id="2927583"/>
    <lineage>
        <taxon>Bacteria</taxon>
        <taxon>Bacillati</taxon>
        <taxon>Actinomycetota</taxon>
        <taxon>Actinomycetes</taxon>
        <taxon>Kitasatosporales</taxon>
        <taxon>Streptomycetaceae</taxon>
        <taxon>Streptomyces</taxon>
    </lineage>
</organism>